<feature type="repeat" description="WD" evidence="3">
    <location>
        <begin position="103"/>
        <end position="144"/>
    </location>
</feature>
<keyword evidence="1 3" id="KW-0853">WD repeat</keyword>
<feature type="compositionally biased region" description="Low complexity" evidence="4">
    <location>
        <begin position="595"/>
        <end position="607"/>
    </location>
</feature>
<dbReference type="GO" id="GO:0005737">
    <property type="term" value="C:cytoplasm"/>
    <property type="evidence" value="ECO:0007669"/>
    <property type="project" value="TreeGrafter"/>
</dbReference>
<gene>
    <name evidence="5" type="ORF">SNE40_008662</name>
</gene>
<feature type="compositionally biased region" description="Low complexity" evidence="4">
    <location>
        <begin position="628"/>
        <end position="640"/>
    </location>
</feature>
<evidence type="ECO:0000313" key="6">
    <source>
        <dbReference type="Proteomes" id="UP001347796"/>
    </source>
</evidence>
<dbReference type="EMBL" id="JAZGQO010000007">
    <property type="protein sequence ID" value="KAK6180653.1"/>
    <property type="molecule type" value="Genomic_DNA"/>
</dbReference>
<dbReference type="SMART" id="SM00320">
    <property type="entry name" value="WD40"/>
    <property type="match status" value="6"/>
</dbReference>
<dbReference type="GO" id="GO:0080008">
    <property type="term" value="C:Cul4-RING E3 ubiquitin ligase complex"/>
    <property type="evidence" value="ECO:0007669"/>
    <property type="project" value="TreeGrafter"/>
</dbReference>
<dbReference type="InterPro" id="IPR045151">
    <property type="entry name" value="DCAF8"/>
</dbReference>
<sequence length="886" mass="98704">MYTTLGKSKAELTFKKEFGCISFVNNRIYGQNPSNFQRLLREKLALATGLYQTDLKAHYGCVNAIEFSNNGGEMIASGGDDRRVLLWNTQRAISNNGSPTIMKSEHRSNIFSLAFDKDNEKIFSGGNDEQVFVHDAATGNPVDNFMHEDAVYGLSTDPNNSNVFASACDDGRVLIYDIREPADSEPFCLANYVSSMHAVMYNPTEPRLLATANAREGIGLWDIRKPRSCLMRYGGEFEQQSCMSVRINGMGNQILALRRRLPPVIYNIHSSKPVAEFEHMGYFNSCTMKSCCFAGDRDQYVVSGSDDFNVYVWKIPDDLSERVYVNSAHLVLKGHRSIVNQVRSNVDTGLILSSGVEKTIKAWSPFPLKKIDPETNNEIEPVERPVYTHEEYINLVLRSGHVMSHDYTQHSTEEDPRMMAFFDSLVQREMETWSSSEEFSSNEEELYDRILQVSRAESQDVAIPRIAEELISDNSDDGLSPFTLAFASVMAAQTAEQNNTSRLLDVEDSTDSENNETNAEGTEIPNNTNRRSISDIIANNKKETLMKNIEAKKKMKSKRTLKRHIISDCDSEDDSNPGSSHEKFQKLMDGPGECSTSATTVSNNTNSKKGNIKFHLKKLRELRSQILNSDSESNDNSQSSLCDTNQSDVGVPVSAELPSSTVTSCKDHSDTNNAYGPFLHETNVSVITSLVDVNIVNQEPSNVRNNMNSPINNNTNCDKTSDQHINNNVDTDNSPFNPLSKHGHNNDKMDDNSDKSTAKDCERSKSHSNGAQNNSRNLSNVSSTSAGSQQALCNNNNNLDSNDVTTSGMSSEVTTQQIQGTLDSAKPGENMSCQSTSLDPGNRTVSNGTDNEPTWNEFKRYKKKLERAHRYYRRHSGSQASSDEDI</sequence>
<feature type="region of interest" description="Disordered" evidence="4">
    <location>
        <begin position="552"/>
        <end position="609"/>
    </location>
</feature>
<keyword evidence="6" id="KW-1185">Reference proteome</keyword>
<dbReference type="SUPFAM" id="SSF50978">
    <property type="entry name" value="WD40 repeat-like"/>
    <property type="match status" value="1"/>
</dbReference>
<name>A0AAN8JV20_PATCE</name>
<evidence type="ECO:0000313" key="5">
    <source>
        <dbReference type="EMBL" id="KAK6180653.1"/>
    </source>
</evidence>
<dbReference type="InterPro" id="IPR036322">
    <property type="entry name" value="WD40_repeat_dom_sf"/>
</dbReference>
<feature type="repeat" description="WD" evidence="3">
    <location>
        <begin position="332"/>
        <end position="364"/>
    </location>
</feature>
<feature type="compositionally biased region" description="Polar residues" evidence="4">
    <location>
        <begin position="831"/>
        <end position="854"/>
    </location>
</feature>
<feature type="compositionally biased region" description="Polar residues" evidence="4">
    <location>
        <begin position="767"/>
        <end position="822"/>
    </location>
</feature>
<dbReference type="PROSITE" id="PS50082">
    <property type="entry name" value="WD_REPEATS_2"/>
    <property type="match status" value="3"/>
</dbReference>
<feature type="compositionally biased region" description="Polar residues" evidence="4">
    <location>
        <begin position="515"/>
        <end position="531"/>
    </location>
</feature>
<feature type="compositionally biased region" description="Low complexity" evidence="4">
    <location>
        <begin position="702"/>
        <end position="716"/>
    </location>
</feature>
<proteinExistence type="predicted"/>
<evidence type="ECO:0000256" key="1">
    <source>
        <dbReference type="ARBA" id="ARBA00022574"/>
    </source>
</evidence>
<evidence type="ECO:0000256" key="3">
    <source>
        <dbReference type="PROSITE-ProRule" id="PRU00221"/>
    </source>
</evidence>
<feature type="region of interest" description="Disordered" evidence="4">
    <location>
        <begin position="498"/>
        <end position="533"/>
    </location>
</feature>
<dbReference type="GO" id="GO:0045717">
    <property type="term" value="P:negative regulation of fatty acid biosynthetic process"/>
    <property type="evidence" value="ECO:0007669"/>
    <property type="project" value="TreeGrafter"/>
</dbReference>
<dbReference type="Gene3D" id="2.130.10.10">
    <property type="entry name" value="YVTN repeat-like/Quinoprotein amine dehydrogenase"/>
    <property type="match status" value="3"/>
</dbReference>
<feature type="region of interest" description="Disordered" evidence="4">
    <location>
        <begin position="628"/>
        <end position="653"/>
    </location>
</feature>
<dbReference type="Pfam" id="PF00400">
    <property type="entry name" value="WD40"/>
    <property type="match status" value="5"/>
</dbReference>
<dbReference type="PANTHER" id="PTHR15574:SF43">
    <property type="entry name" value="DDB1- AND CUL4-ASSOCIATED FACTOR 5"/>
    <property type="match status" value="1"/>
</dbReference>
<dbReference type="PANTHER" id="PTHR15574">
    <property type="entry name" value="WD REPEAT DOMAIN-CONTAINING FAMILY"/>
    <property type="match status" value="1"/>
</dbReference>
<evidence type="ECO:0000256" key="2">
    <source>
        <dbReference type="ARBA" id="ARBA00022737"/>
    </source>
</evidence>
<evidence type="ECO:0000256" key="4">
    <source>
        <dbReference type="SAM" id="MobiDB-lite"/>
    </source>
</evidence>
<dbReference type="AlphaFoldDB" id="A0AAN8JV20"/>
<reference evidence="5 6" key="1">
    <citation type="submission" date="2024-01" db="EMBL/GenBank/DDBJ databases">
        <title>The genome of the rayed Mediterranean limpet Patella caerulea (Linnaeus, 1758).</title>
        <authorList>
            <person name="Anh-Thu Weber A."/>
            <person name="Halstead-Nussloch G."/>
        </authorList>
    </citation>
    <scope>NUCLEOTIDE SEQUENCE [LARGE SCALE GENOMIC DNA]</scope>
    <source>
        <strain evidence="5">AATW-2023a</strain>
        <tissue evidence="5">Whole specimen</tissue>
    </source>
</reference>
<dbReference type="InterPro" id="IPR001680">
    <property type="entry name" value="WD40_rpt"/>
</dbReference>
<evidence type="ECO:0008006" key="7">
    <source>
        <dbReference type="Google" id="ProtNLM"/>
    </source>
</evidence>
<feature type="compositionally biased region" description="Polar residues" evidence="4">
    <location>
        <begin position="723"/>
        <end position="737"/>
    </location>
</feature>
<dbReference type="Proteomes" id="UP001347796">
    <property type="component" value="Unassembled WGS sequence"/>
</dbReference>
<feature type="compositionally biased region" description="Basic and acidic residues" evidence="4">
    <location>
        <begin position="744"/>
        <end position="765"/>
    </location>
</feature>
<feature type="compositionally biased region" description="Basic residues" evidence="4">
    <location>
        <begin position="553"/>
        <end position="564"/>
    </location>
</feature>
<comment type="caution">
    <text evidence="5">The sequence shown here is derived from an EMBL/GenBank/DDBJ whole genome shotgun (WGS) entry which is preliminary data.</text>
</comment>
<feature type="repeat" description="WD" evidence="3">
    <location>
        <begin position="55"/>
        <end position="88"/>
    </location>
</feature>
<dbReference type="PROSITE" id="PS50294">
    <property type="entry name" value="WD_REPEATS_REGION"/>
    <property type="match status" value="1"/>
</dbReference>
<feature type="region of interest" description="Disordered" evidence="4">
    <location>
        <begin position="700"/>
        <end position="855"/>
    </location>
</feature>
<accession>A0AAN8JV20</accession>
<protein>
    <recommendedName>
        <fullName evidence="7">DDB1- and CUL4-associated factor 5</fullName>
    </recommendedName>
</protein>
<dbReference type="InterPro" id="IPR015943">
    <property type="entry name" value="WD40/YVTN_repeat-like_dom_sf"/>
</dbReference>
<keyword evidence="2" id="KW-0677">Repeat</keyword>
<organism evidence="5 6">
    <name type="scientific">Patella caerulea</name>
    <name type="common">Rayed Mediterranean limpet</name>
    <dbReference type="NCBI Taxonomy" id="87958"/>
    <lineage>
        <taxon>Eukaryota</taxon>
        <taxon>Metazoa</taxon>
        <taxon>Spiralia</taxon>
        <taxon>Lophotrochozoa</taxon>
        <taxon>Mollusca</taxon>
        <taxon>Gastropoda</taxon>
        <taxon>Patellogastropoda</taxon>
        <taxon>Patelloidea</taxon>
        <taxon>Patellidae</taxon>
        <taxon>Patella</taxon>
    </lineage>
</organism>